<organism evidence="2">
    <name type="scientific">gut metagenome</name>
    <dbReference type="NCBI Taxonomy" id="749906"/>
    <lineage>
        <taxon>unclassified sequences</taxon>
        <taxon>metagenomes</taxon>
        <taxon>organismal metagenomes</taxon>
    </lineage>
</organism>
<dbReference type="Gene3D" id="3.40.50.1820">
    <property type="entry name" value="alpha/beta hydrolase"/>
    <property type="match status" value="1"/>
</dbReference>
<proteinExistence type="predicted"/>
<reference evidence="2" key="1">
    <citation type="journal article" date="2012" name="PLoS ONE">
        <title>Gene sets for utilization of primary and secondary nutrition supplies in the distal gut of endangered iberian lynx.</title>
        <authorList>
            <person name="Alcaide M."/>
            <person name="Messina E."/>
            <person name="Richter M."/>
            <person name="Bargiela R."/>
            <person name="Peplies J."/>
            <person name="Huws S.A."/>
            <person name="Newbold C.J."/>
            <person name="Golyshin P.N."/>
            <person name="Simon M.A."/>
            <person name="Lopez G."/>
            <person name="Yakimov M.M."/>
            <person name="Ferrer M."/>
        </authorList>
    </citation>
    <scope>NUCLEOTIDE SEQUENCE</scope>
</reference>
<dbReference type="InterPro" id="IPR000073">
    <property type="entry name" value="AB_hydrolase_1"/>
</dbReference>
<protein>
    <submittedName>
        <fullName evidence="2">Alpha/beta hydrolase fold protein</fullName>
    </submittedName>
</protein>
<accession>J9H4F5</accession>
<dbReference type="InterPro" id="IPR029058">
    <property type="entry name" value="AB_hydrolase_fold"/>
</dbReference>
<sequence length="241" mass="27913">MRGHGSNESILCGTLERQADDLAAIIRKIPDPKGLVVLIGHSLGAQIAMMTVVRYPSLVDAMVLLDPLIQEALTAETFQKMKWKPFIRAGEFFFRFLNRWGIRRHLPKYNLRKEDERARQMILEGGEAFEAFVREFSSPWNEIVHVHIATYLRDLLEVSRPTPPVYQLNCPTLVVAAETGVFTNSQKIKKWVRHLNNGEYSVVHCVHWPLTECPVEIKETIESWMKRKFFFDGEKKEPHDK</sequence>
<gene>
    <name evidence="2" type="ORF">EVA_03229</name>
</gene>
<evidence type="ECO:0000259" key="1">
    <source>
        <dbReference type="Pfam" id="PF00561"/>
    </source>
</evidence>
<dbReference type="PANTHER" id="PTHR43194">
    <property type="entry name" value="HYDROLASE ALPHA/BETA FOLD FAMILY"/>
    <property type="match status" value="1"/>
</dbReference>
<comment type="caution">
    <text evidence="2">The sequence shown here is derived from an EMBL/GenBank/DDBJ whole genome shotgun (WGS) entry which is preliminary data.</text>
</comment>
<dbReference type="PANTHER" id="PTHR43194:SF2">
    <property type="entry name" value="PEROXISOMAL MEMBRANE PROTEIN LPX1"/>
    <property type="match status" value="1"/>
</dbReference>
<name>J9H4F5_9ZZZZ</name>
<dbReference type="Pfam" id="PF00561">
    <property type="entry name" value="Abhydrolase_1"/>
    <property type="match status" value="1"/>
</dbReference>
<dbReference type="EMBL" id="AMCI01000567">
    <property type="protein sequence ID" value="EJX08660.1"/>
    <property type="molecule type" value="Genomic_DNA"/>
</dbReference>
<feature type="domain" description="AB hydrolase-1" evidence="1">
    <location>
        <begin position="1"/>
        <end position="210"/>
    </location>
</feature>
<dbReference type="InterPro" id="IPR050228">
    <property type="entry name" value="Carboxylesterase_BioH"/>
</dbReference>
<dbReference type="GO" id="GO:0016787">
    <property type="term" value="F:hydrolase activity"/>
    <property type="evidence" value="ECO:0007669"/>
    <property type="project" value="UniProtKB-KW"/>
</dbReference>
<evidence type="ECO:0000313" key="2">
    <source>
        <dbReference type="EMBL" id="EJX08660.1"/>
    </source>
</evidence>
<dbReference type="SUPFAM" id="SSF53474">
    <property type="entry name" value="alpha/beta-Hydrolases"/>
    <property type="match status" value="1"/>
</dbReference>
<keyword evidence="2" id="KW-0378">Hydrolase</keyword>
<dbReference type="AlphaFoldDB" id="J9H4F5"/>